<gene>
    <name evidence="3" type="ORF">EST38_g5856</name>
</gene>
<dbReference type="OrthoDB" id="1715191at2759"/>
<proteinExistence type="inferred from homology"/>
<feature type="region of interest" description="Disordered" evidence="2">
    <location>
        <begin position="422"/>
        <end position="444"/>
    </location>
</feature>
<protein>
    <recommendedName>
        <fullName evidence="5">Isomerase YbhE</fullName>
    </recommendedName>
</protein>
<evidence type="ECO:0000313" key="3">
    <source>
        <dbReference type="EMBL" id="RXW19983.1"/>
    </source>
</evidence>
<feature type="region of interest" description="Disordered" evidence="2">
    <location>
        <begin position="259"/>
        <end position="278"/>
    </location>
</feature>
<dbReference type="PANTHER" id="PTHR30344">
    <property type="entry name" value="6-PHOSPHOGLUCONOLACTONASE-RELATED"/>
    <property type="match status" value="1"/>
</dbReference>
<dbReference type="InterPro" id="IPR015943">
    <property type="entry name" value="WD40/YVTN_repeat-like_dom_sf"/>
</dbReference>
<comment type="similarity">
    <text evidence="1">Belongs to the cycloisomerase 2 family.</text>
</comment>
<comment type="caution">
    <text evidence="3">The sequence shown here is derived from an EMBL/GenBank/DDBJ whole genome shotgun (WGS) entry which is preliminary data.</text>
</comment>
<feature type="compositionally biased region" description="Low complexity" evidence="2">
    <location>
        <begin position="259"/>
        <end position="270"/>
    </location>
</feature>
<dbReference type="InterPro" id="IPR011045">
    <property type="entry name" value="N2O_reductase_N"/>
</dbReference>
<dbReference type="GO" id="GO:0017057">
    <property type="term" value="F:6-phosphogluconolactonase activity"/>
    <property type="evidence" value="ECO:0007669"/>
    <property type="project" value="TreeGrafter"/>
</dbReference>
<dbReference type="Gene3D" id="2.130.10.10">
    <property type="entry name" value="YVTN repeat-like/Quinoprotein amine dehydrogenase"/>
    <property type="match status" value="1"/>
</dbReference>
<evidence type="ECO:0000313" key="4">
    <source>
        <dbReference type="Proteomes" id="UP000290288"/>
    </source>
</evidence>
<dbReference type="STRING" id="2316362.A0A4Q2DJA0"/>
<accession>A0A4Q2DJA0</accession>
<name>A0A4Q2DJA0_9AGAR</name>
<dbReference type="PANTHER" id="PTHR30344:SF4">
    <property type="entry name" value="CYCLASE, PUTATIVE (AFU_ORTHOLOGUE AFUA_6G11580)-RELATED"/>
    <property type="match status" value="1"/>
</dbReference>
<evidence type="ECO:0008006" key="5">
    <source>
        <dbReference type="Google" id="ProtNLM"/>
    </source>
</evidence>
<dbReference type="SUPFAM" id="SSF50974">
    <property type="entry name" value="Nitrous oxide reductase, N-terminal domain"/>
    <property type="match status" value="1"/>
</dbReference>
<keyword evidence="4" id="KW-1185">Reference proteome</keyword>
<evidence type="ECO:0000256" key="2">
    <source>
        <dbReference type="SAM" id="MobiDB-lite"/>
    </source>
</evidence>
<dbReference type="AlphaFoldDB" id="A0A4Q2DJA0"/>
<dbReference type="Pfam" id="PF10282">
    <property type="entry name" value="Lactonase"/>
    <property type="match status" value="1"/>
</dbReference>
<dbReference type="Proteomes" id="UP000290288">
    <property type="component" value="Unassembled WGS sequence"/>
</dbReference>
<dbReference type="EMBL" id="SDEE01000172">
    <property type="protein sequence ID" value="RXW19983.1"/>
    <property type="molecule type" value="Genomic_DNA"/>
</dbReference>
<sequence length="444" mass="47744">MDNELLPSSAGATVADAAYHILSGSFRSLSLALLAFSPANKSIEHVKTIPAFGPHQYLALNAAKDVVYTTSWATPPILSSWALQRNHGSGVGDVKHMNTVQITATSSYIDIPPPYNFVYSAGGPTGEVHALASDGSFGEKVQQFLFVPEDELEKADKSRVALRYGSHGVEFSSTGYGFIPVLGSSTIEMYRRDPITGRLEHIFSSPSPRGPSSHDGPRHVKIHPNGKILYCVTEHTNYLDTYEIKEGTLHHISSHSLLPTSLTNSPSPSDSSDDPHLVSDFRGGTLMLTPSSPAFPAPIALFTTTRGATPAQKGWTSVFRLDRDGHVIPTSPPPVAQDQTPLQDVAEDLVAVRFETPTSSGKANALNIRSKTSGDDGSSGFWILLTDDDRLADKSGAVRVLEWNGWGPDQNLRIVAEWPSGSEVGGSEEGDVEFTGSSHAIWLD</sequence>
<dbReference type="InterPro" id="IPR019405">
    <property type="entry name" value="Lactonase_7-beta_prop"/>
</dbReference>
<dbReference type="InterPro" id="IPR050282">
    <property type="entry name" value="Cycloisomerase_2"/>
</dbReference>
<evidence type="ECO:0000256" key="1">
    <source>
        <dbReference type="ARBA" id="ARBA00005564"/>
    </source>
</evidence>
<reference evidence="3 4" key="1">
    <citation type="submission" date="2019-01" db="EMBL/GenBank/DDBJ databases">
        <title>Draft genome sequence of Psathyrella aberdarensis IHI B618.</title>
        <authorList>
            <person name="Buettner E."/>
            <person name="Kellner H."/>
        </authorList>
    </citation>
    <scope>NUCLEOTIDE SEQUENCE [LARGE SCALE GENOMIC DNA]</scope>
    <source>
        <strain evidence="3 4">IHI B618</strain>
    </source>
</reference>
<organism evidence="3 4">
    <name type="scientific">Candolleomyces aberdarensis</name>
    <dbReference type="NCBI Taxonomy" id="2316362"/>
    <lineage>
        <taxon>Eukaryota</taxon>
        <taxon>Fungi</taxon>
        <taxon>Dikarya</taxon>
        <taxon>Basidiomycota</taxon>
        <taxon>Agaricomycotina</taxon>
        <taxon>Agaricomycetes</taxon>
        <taxon>Agaricomycetidae</taxon>
        <taxon>Agaricales</taxon>
        <taxon>Agaricineae</taxon>
        <taxon>Psathyrellaceae</taxon>
        <taxon>Candolleomyces</taxon>
    </lineage>
</organism>